<dbReference type="EMBL" id="JAVIPQ010000088">
    <property type="protein sequence ID" value="MDQ9554922.1"/>
    <property type="molecule type" value="Genomic_DNA"/>
</dbReference>
<proteinExistence type="predicted"/>
<name>A0ABD5BEW2_SERMA</name>
<organism evidence="2 3">
    <name type="scientific">Serratia marcescens</name>
    <dbReference type="NCBI Taxonomy" id="615"/>
    <lineage>
        <taxon>Bacteria</taxon>
        <taxon>Pseudomonadati</taxon>
        <taxon>Pseudomonadota</taxon>
        <taxon>Gammaproteobacteria</taxon>
        <taxon>Enterobacterales</taxon>
        <taxon>Yersiniaceae</taxon>
        <taxon>Serratia</taxon>
    </lineage>
</organism>
<dbReference type="SUPFAM" id="SSF49899">
    <property type="entry name" value="Concanavalin A-like lectins/glucanases"/>
    <property type="match status" value="1"/>
</dbReference>
<dbReference type="RefSeq" id="WP_094860111.1">
    <property type="nucleotide sequence ID" value="NZ_CP026050.1"/>
</dbReference>
<sequence length="623" mass="71489">MKRLCWLFILLSFSAFSQEVFFKGQDFLDDIPPDHLYLHGQGGQFDIYRDFITKNADYDIYYTGGANDKTGRNYHSSTAIKFADDSSKLVIPSVVTRDIVNNKKGFTISGWFYVSDINSNSTIAYIGTDDKAKVDIFLSRQKILVRKRSNIDKTQMMPMIETAFPLSYESYSPVEGDITNGYFYLAITSDSNSTRVYLSRPGGRLYSQWFYFSLVDNISRLDNIYFGSNPSLKLGFKPADAYSNIMIYKRALSPNETLNAFYLQSPLYPGVSYRFSNNNNLDLVPAQSDNQNGNFDEDGYYMWKKKEGGNNGPLSSTRWFIDSRMKDSGKFIPVNLRNARTGGYVYQKSSSNYYYQLLYPAENYGDRTLFYMEKLEDDPKSLYSRHSQGNIKLWSAHDPRYWLGSNDNYLYLDDNEKNGRWSIDSAIKVYHGDDISLPVRGDNVALRNLGDFSSDDKGARTYLNLYSGSSYYYAKLDKYSVSNPNISHVMHFSLRWLAPSDYGIYRKYIFRGPAGDGLLQPYYGRMDKSEDDYVITYENKDKFYWEVITIDTAKLDKKKVGDRNFHAIRASNGYGSFLLGRKDSYCPGGTSTCYVLKSGAGAYDSDGTPKKDFLWIIDYIRSN</sequence>
<protein>
    <submittedName>
        <fullName evidence="2">Uncharacterized protein</fullName>
    </submittedName>
</protein>
<feature type="chain" id="PRO_5044836604" evidence="1">
    <location>
        <begin position="18"/>
        <end position="623"/>
    </location>
</feature>
<keyword evidence="1" id="KW-0732">Signal</keyword>
<dbReference type="InterPro" id="IPR013320">
    <property type="entry name" value="ConA-like_dom_sf"/>
</dbReference>
<accession>A0ABD5BEW2</accession>
<evidence type="ECO:0000313" key="3">
    <source>
        <dbReference type="Proteomes" id="UP001234811"/>
    </source>
</evidence>
<gene>
    <name evidence="2" type="ORF">RF091_05200</name>
</gene>
<dbReference type="AlphaFoldDB" id="A0ABD5BEW2"/>
<evidence type="ECO:0000256" key="1">
    <source>
        <dbReference type="SAM" id="SignalP"/>
    </source>
</evidence>
<feature type="signal peptide" evidence="1">
    <location>
        <begin position="1"/>
        <end position="17"/>
    </location>
</feature>
<reference evidence="2 3" key="1">
    <citation type="submission" date="2023-07" db="EMBL/GenBank/DDBJ databases">
        <title>Pathogens genome sequencing project 196.</title>
        <authorList>
            <person name="Cao X."/>
        </authorList>
    </citation>
    <scope>NUCLEOTIDE SEQUENCE [LARGE SCALE GENOMIC DNA]</scope>
    <source>
        <strain evidence="2 3">SM41</strain>
    </source>
</reference>
<comment type="caution">
    <text evidence="2">The sequence shown here is derived from an EMBL/GenBank/DDBJ whole genome shotgun (WGS) entry which is preliminary data.</text>
</comment>
<dbReference type="Proteomes" id="UP001234811">
    <property type="component" value="Unassembled WGS sequence"/>
</dbReference>
<dbReference type="Gene3D" id="2.60.120.200">
    <property type="match status" value="1"/>
</dbReference>
<evidence type="ECO:0000313" key="2">
    <source>
        <dbReference type="EMBL" id="MDQ9554922.1"/>
    </source>
</evidence>